<protein>
    <submittedName>
        <fullName evidence="2">Uncharacterized protein</fullName>
    </submittedName>
</protein>
<sequence>MATISLAIRSAMAERDRGRGRRRPERSKGAKSTSVAWRGGRAGPMTTGLWTVNTRAVTVEVQRIEEAL</sequence>
<reference evidence="4" key="4">
    <citation type="journal article" date="2008" name="Nucleic Acids Res.">
        <title>The rice annotation project database (RAP-DB): 2008 update.</title>
        <authorList>
            <consortium name="The rice annotation project (RAP)"/>
        </authorList>
    </citation>
    <scope>GENOME REANNOTATION</scope>
    <source>
        <strain evidence="4">cv. Nipponbare</strain>
    </source>
</reference>
<evidence type="ECO:0000313" key="2">
    <source>
        <dbReference type="EMBL" id="BAD28664.1"/>
    </source>
</evidence>
<reference evidence="2" key="2">
    <citation type="submission" date="2002-06" db="EMBL/GenBank/DDBJ databases">
        <title>Oryza sativa nipponbare(GA3) genomic DNA, chromosome 9, PAC clone:P0701F11.</title>
        <authorList>
            <person name="Sasaki T."/>
            <person name="Matsumoto T."/>
            <person name="Katayose Y."/>
        </authorList>
    </citation>
    <scope>NUCLEOTIDE SEQUENCE</scope>
</reference>
<proteinExistence type="predicted"/>
<organism evidence="2 4">
    <name type="scientific">Oryza sativa subsp. japonica</name>
    <name type="common">Rice</name>
    <dbReference type="NCBI Taxonomy" id="39947"/>
    <lineage>
        <taxon>Eukaryota</taxon>
        <taxon>Viridiplantae</taxon>
        <taxon>Streptophyta</taxon>
        <taxon>Embryophyta</taxon>
        <taxon>Tracheophyta</taxon>
        <taxon>Spermatophyta</taxon>
        <taxon>Magnoliopsida</taxon>
        <taxon>Liliopsida</taxon>
        <taxon>Poales</taxon>
        <taxon>Poaceae</taxon>
        <taxon>BOP clade</taxon>
        <taxon>Oryzoideae</taxon>
        <taxon>Oryzeae</taxon>
        <taxon>Oryzinae</taxon>
        <taxon>Oryza</taxon>
        <taxon>Oryza sativa</taxon>
    </lineage>
</organism>
<reference evidence="3" key="1">
    <citation type="submission" date="2002-06" db="EMBL/GenBank/DDBJ databases">
        <title>Oryza sativa nipponbare(GA3) genomic DNA, chromosome 9, PAC clone:P0668D04.</title>
        <authorList>
            <person name="Sasaki T."/>
            <person name="Matsumoto T."/>
            <person name="Katayose Y."/>
        </authorList>
    </citation>
    <scope>NUCLEOTIDE SEQUENCE</scope>
</reference>
<evidence type="ECO:0000313" key="4">
    <source>
        <dbReference type="Proteomes" id="UP000000763"/>
    </source>
</evidence>
<reference evidence="4" key="3">
    <citation type="journal article" date="2005" name="Nature">
        <title>The map-based sequence of the rice genome.</title>
        <authorList>
            <consortium name="International rice genome sequencing project (IRGSP)"/>
            <person name="Matsumoto T."/>
            <person name="Wu J."/>
            <person name="Kanamori H."/>
            <person name="Katayose Y."/>
            <person name="Fujisawa M."/>
            <person name="Namiki N."/>
            <person name="Mizuno H."/>
            <person name="Yamamoto K."/>
            <person name="Antonio B.A."/>
            <person name="Baba T."/>
            <person name="Sakata K."/>
            <person name="Nagamura Y."/>
            <person name="Aoki H."/>
            <person name="Arikawa K."/>
            <person name="Arita K."/>
            <person name="Bito T."/>
            <person name="Chiden Y."/>
            <person name="Fujitsuka N."/>
            <person name="Fukunaka R."/>
            <person name="Hamada M."/>
            <person name="Harada C."/>
            <person name="Hayashi A."/>
            <person name="Hijishita S."/>
            <person name="Honda M."/>
            <person name="Hosokawa S."/>
            <person name="Ichikawa Y."/>
            <person name="Idonuma A."/>
            <person name="Iijima M."/>
            <person name="Ikeda M."/>
            <person name="Ikeno M."/>
            <person name="Ito K."/>
            <person name="Ito S."/>
            <person name="Ito T."/>
            <person name="Ito Y."/>
            <person name="Ito Y."/>
            <person name="Iwabuchi A."/>
            <person name="Kamiya K."/>
            <person name="Karasawa W."/>
            <person name="Kurita K."/>
            <person name="Katagiri S."/>
            <person name="Kikuta A."/>
            <person name="Kobayashi H."/>
            <person name="Kobayashi N."/>
            <person name="Machita K."/>
            <person name="Maehara T."/>
            <person name="Masukawa M."/>
            <person name="Mizubayashi T."/>
            <person name="Mukai Y."/>
            <person name="Nagasaki H."/>
            <person name="Nagata Y."/>
            <person name="Naito S."/>
            <person name="Nakashima M."/>
            <person name="Nakama Y."/>
            <person name="Nakamichi Y."/>
            <person name="Nakamura M."/>
            <person name="Meguro A."/>
            <person name="Negishi M."/>
            <person name="Ohta I."/>
            <person name="Ohta T."/>
            <person name="Okamoto M."/>
            <person name="Ono N."/>
            <person name="Saji S."/>
            <person name="Sakaguchi M."/>
            <person name="Sakai K."/>
            <person name="Shibata M."/>
            <person name="Shimokawa T."/>
            <person name="Song J."/>
            <person name="Takazaki Y."/>
            <person name="Terasawa K."/>
            <person name="Tsugane M."/>
            <person name="Tsuji K."/>
            <person name="Ueda S."/>
            <person name="Waki K."/>
            <person name="Yamagata H."/>
            <person name="Yamamoto M."/>
            <person name="Yamamoto S."/>
            <person name="Yamane H."/>
            <person name="Yoshiki S."/>
            <person name="Yoshihara R."/>
            <person name="Yukawa K."/>
            <person name="Zhong H."/>
            <person name="Yano M."/>
            <person name="Yuan Q."/>
            <person name="Ouyang S."/>
            <person name="Liu J."/>
            <person name="Jones K.M."/>
            <person name="Gansberger K."/>
            <person name="Moffat K."/>
            <person name="Hill J."/>
            <person name="Bera J."/>
            <person name="Fadrosh D."/>
            <person name="Jin S."/>
            <person name="Johri S."/>
            <person name="Kim M."/>
            <person name="Overton L."/>
            <person name="Reardon M."/>
            <person name="Tsitrin T."/>
            <person name="Vuong H."/>
            <person name="Weaver B."/>
            <person name="Ciecko A."/>
            <person name="Tallon L."/>
            <person name="Jackson J."/>
            <person name="Pai G."/>
            <person name="Aken S.V."/>
            <person name="Utterback T."/>
            <person name="Reidmuller S."/>
            <person name="Feldblyum T."/>
            <person name="Hsiao J."/>
            <person name="Zismann V."/>
            <person name="Iobst S."/>
            <person name="de Vazeille A.R."/>
            <person name="Buell C.R."/>
            <person name="Ying K."/>
            <person name="Li Y."/>
            <person name="Lu T."/>
            <person name="Huang Y."/>
            <person name="Zhao Q."/>
            <person name="Feng Q."/>
            <person name="Zhang L."/>
            <person name="Zhu J."/>
            <person name="Weng Q."/>
            <person name="Mu J."/>
            <person name="Lu Y."/>
            <person name="Fan D."/>
            <person name="Liu Y."/>
            <person name="Guan J."/>
            <person name="Zhang Y."/>
            <person name="Yu S."/>
            <person name="Liu X."/>
            <person name="Zhang Y."/>
            <person name="Hong G."/>
            <person name="Han B."/>
            <person name="Choisne N."/>
            <person name="Demange N."/>
            <person name="Orjeda G."/>
            <person name="Samain S."/>
            <person name="Cattolico L."/>
            <person name="Pelletier E."/>
            <person name="Couloux A."/>
            <person name="Segurens B."/>
            <person name="Wincker P."/>
            <person name="D'Hont A."/>
            <person name="Scarpelli C."/>
            <person name="Weissenbach J."/>
            <person name="Salanoubat M."/>
            <person name="Quetier F."/>
            <person name="Yu Y."/>
            <person name="Kim H.R."/>
            <person name="Rambo T."/>
            <person name="Currie J."/>
            <person name="Collura K."/>
            <person name="Luo M."/>
            <person name="Yang T."/>
            <person name="Ammiraju J.S.S."/>
            <person name="Engler F."/>
            <person name="Soderlund C."/>
            <person name="Wing R.A."/>
            <person name="Palmer L.E."/>
            <person name="de la Bastide M."/>
            <person name="Spiegel L."/>
            <person name="Nascimento L."/>
            <person name="Zutavern T."/>
            <person name="O'Shaughnessy A."/>
            <person name="Dike S."/>
            <person name="Dedhia N."/>
            <person name="Preston R."/>
            <person name="Balija V."/>
            <person name="McCombie W.R."/>
            <person name="Chow T."/>
            <person name="Chen H."/>
            <person name="Chung M."/>
            <person name="Chen C."/>
            <person name="Shaw J."/>
            <person name="Wu H."/>
            <person name="Hsiao K."/>
            <person name="Chao Y."/>
            <person name="Chu M."/>
            <person name="Cheng C."/>
            <person name="Hour A."/>
            <person name="Lee P."/>
            <person name="Lin S."/>
            <person name="Lin Y."/>
            <person name="Liou J."/>
            <person name="Liu S."/>
            <person name="Hsing Y."/>
            <person name="Raghuvanshi S."/>
            <person name="Mohanty A."/>
            <person name="Bharti A.K."/>
            <person name="Gaur A."/>
            <person name="Gupta V."/>
            <person name="Kumar D."/>
            <person name="Ravi V."/>
            <person name="Vij S."/>
            <person name="Kapur A."/>
            <person name="Khurana P."/>
            <person name="Khurana P."/>
            <person name="Khurana J.P."/>
            <person name="Tyagi A.K."/>
            <person name="Gaikwad K."/>
            <person name="Singh A."/>
            <person name="Dalal V."/>
            <person name="Srivastava S."/>
            <person name="Dixit A."/>
            <person name="Pal A.K."/>
            <person name="Ghazi I.A."/>
            <person name="Yadav M."/>
            <person name="Pandit A."/>
            <person name="Bhargava A."/>
            <person name="Sureshbabu K."/>
            <person name="Batra K."/>
            <person name="Sharma T.R."/>
            <person name="Mohapatra T."/>
            <person name="Singh N.K."/>
            <person name="Messing J."/>
            <person name="Nelson A.B."/>
            <person name="Fuks G."/>
            <person name="Kavchok S."/>
            <person name="Keizer G."/>
            <person name="Linton E."/>
            <person name="Llaca V."/>
            <person name="Song R."/>
            <person name="Tanyolac B."/>
            <person name="Young S."/>
            <person name="Ho-Il K."/>
            <person name="Hahn J.H."/>
            <person name="Sangsakoo G."/>
            <person name="Vanavichit A."/>
            <person name="de Mattos Luiz.A.T."/>
            <person name="Zimmer P.D."/>
            <person name="Malone G."/>
            <person name="Dellagostin O."/>
            <person name="de Oliveira A.C."/>
            <person name="Bevan M."/>
            <person name="Bancroft I."/>
            <person name="Minx P."/>
            <person name="Cordum H."/>
            <person name="Wilson R."/>
            <person name="Cheng Z."/>
            <person name="Jin W."/>
            <person name="Jiang J."/>
            <person name="Leong S.A."/>
            <person name="Iwama H."/>
            <person name="Gojobori T."/>
            <person name="Itoh T."/>
            <person name="Niimura Y."/>
            <person name="Fujii Y."/>
            <person name="Habara T."/>
            <person name="Sakai H."/>
            <person name="Sato Y."/>
            <person name="Wilson G."/>
            <person name="Kumar K."/>
            <person name="McCouch S."/>
            <person name="Juretic N."/>
            <person name="Hoen D."/>
            <person name="Wright S."/>
            <person name="Bruskiewich R."/>
            <person name="Bureau T."/>
            <person name="Miyao A."/>
            <person name="Hirochika H."/>
            <person name="Nishikawa T."/>
            <person name="Kadowaki K."/>
            <person name="Sugiura M."/>
            <person name="Burr B."/>
            <person name="Sasaki T."/>
        </authorList>
    </citation>
    <scope>NUCLEOTIDE SEQUENCE [LARGE SCALE GENOMIC DNA]</scope>
    <source>
        <strain evidence="4">cv. Nipponbare</strain>
    </source>
</reference>
<gene>
    <name evidence="3" type="ORF">P0668D04.13</name>
    <name evidence="2" type="ORF">P0701F11.32</name>
</gene>
<dbReference type="EMBL" id="AP005426">
    <property type="protein sequence ID" value="BAD33490.1"/>
    <property type="molecule type" value="Genomic_DNA"/>
</dbReference>
<dbReference type="AlphaFoldDB" id="Q6ERQ6"/>
<evidence type="ECO:0000256" key="1">
    <source>
        <dbReference type="SAM" id="MobiDB-lite"/>
    </source>
</evidence>
<dbReference type="EMBL" id="AP005429">
    <property type="protein sequence ID" value="BAD28664.1"/>
    <property type="molecule type" value="Genomic_DNA"/>
</dbReference>
<name>Q6ERQ6_ORYSJ</name>
<dbReference type="Proteomes" id="UP000000763">
    <property type="component" value="Chromosome 9"/>
</dbReference>
<evidence type="ECO:0000313" key="3">
    <source>
        <dbReference type="EMBL" id="BAD33490.1"/>
    </source>
</evidence>
<accession>Q6ERQ6</accession>
<feature type="region of interest" description="Disordered" evidence="1">
    <location>
        <begin position="9"/>
        <end position="45"/>
    </location>
</feature>